<evidence type="ECO:0000313" key="1">
    <source>
        <dbReference type="EMBL" id="MSS40595.1"/>
    </source>
</evidence>
<dbReference type="AlphaFoldDB" id="A0A844FBV8"/>
<protein>
    <submittedName>
        <fullName evidence="1">Uncharacterized protein</fullName>
    </submittedName>
</protein>
<name>A0A844FBV8_CLOSV</name>
<dbReference type="EMBL" id="VUMB01000017">
    <property type="protein sequence ID" value="MSS40595.1"/>
    <property type="molecule type" value="Genomic_DNA"/>
</dbReference>
<organism evidence="1 2">
    <name type="scientific">Clostridium scindens (strain JCM 10418 / VPI 12708)</name>
    <dbReference type="NCBI Taxonomy" id="29347"/>
    <lineage>
        <taxon>Bacteria</taxon>
        <taxon>Bacillati</taxon>
        <taxon>Bacillota</taxon>
        <taxon>Clostridia</taxon>
        <taxon>Lachnospirales</taxon>
        <taxon>Lachnospiraceae</taxon>
    </lineage>
</organism>
<gene>
    <name evidence="1" type="ORF">FYJ37_09560</name>
</gene>
<reference evidence="1 2" key="1">
    <citation type="submission" date="2019-08" db="EMBL/GenBank/DDBJ databases">
        <title>In-depth cultivation of the pig gut microbiome towards novel bacterial diversity and tailored functional studies.</title>
        <authorList>
            <person name="Wylensek D."/>
            <person name="Hitch T.C.A."/>
            <person name="Clavel T."/>
        </authorList>
    </citation>
    <scope>NUCLEOTIDE SEQUENCE [LARGE SCALE GENOMIC DNA]</scope>
    <source>
        <strain evidence="1 2">BL-389-WT-3D</strain>
    </source>
</reference>
<sequence length="68" mass="8150">MLCHNKRLSYDFYFIIEEPFKCYCTEKVGVVFKDLGVNYYNQFNKERKSNNYSITLLKTYRSNLSNAS</sequence>
<comment type="caution">
    <text evidence="1">The sequence shown here is derived from an EMBL/GenBank/DDBJ whole genome shotgun (WGS) entry which is preliminary data.</text>
</comment>
<dbReference type="Proteomes" id="UP000462363">
    <property type="component" value="Unassembled WGS sequence"/>
</dbReference>
<accession>A0A844FBV8</accession>
<proteinExistence type="predicted"/>
<evidence type="ECO:0000313" key="2">
    <source>
        <dbReference type="Proteomes" id="UP000462363"/>
    </source>
</evidence>